<evidence type="ECO:0000256" key="2">
    <source>
        <dbReference type="ARBA" id="ARBA00023150"/>
    </source>
</evidence>
<dbReference type="Pfam" id="PF00994">
    <property type="entry name" value="MoCF_biosynth"/>
    <property type="match status" value="1"/>
</dbReference>
<dbReference type="FunFam" id="3.40.980.10:FF:000006">
    <property type="entry name" value="Molybdenum cofactor biosynthesis protein B"/>
    <property type="match status" value="1"/>
</dbReference>
<protein>
    <submittedName>
        <fullName evidence="5">Molybdopterin adenylyltransferase</fullName>
        <ecNumber evidence="5">2.7.7.75</ecNumber>
    </submittedName>
</protein>
<dbReference type="GeneID" id="14653045"/>
<evidence type="ECO:0000313" key="5">
    <source>
        <dbReference type="EMBL" id="CCQ35674.1"/>
    </source>
</evidence>
<dbReference type="GO" id="GO:0006777">
    <property type="term" value="P:Mo-molybdopterin cofactor biosynthetic process"/>
    <property type="evidence" value="ECO:0007669"/>
    <property type="project" value="UniProtKB-KW"/>
</dbReference>
<evidence type="ECO:0000259" key="4">
    <source>
        <dbReference type="SMART" id="SM00852"/>
    </source>
</evidence>
<feature type="region of interest" description="Disordered" evidence="3">
    <location>
        <begin position="208"/>
        <end position="240"/>
    </location>
</feature>
<sequence>MDEPEPTHGAGDERHAADGGNAGDRPHDRHDQEHTHDRDHDHGPDGHDHGHHRHDFEELGFGVVTVSSSRGIDEDTSGNAIAGLVGEAGHAVSTREVVNDDFDTIQDTVDRLAKRSDTDCVLTTGGTGVTPDDVTIEAVEPLFDKRLPGFGELFRTLSREEIGTKVVGTRATAGIADGAPVFCLPGSENAVRLGTEAIVLEEAPHLAGLARREEPEAEGGAEEAVDPEEAVEDDAGTDEM</sequence>
<feature type="region of interest" description="Disordered" evidence="3">
    <location>
        <begin position="1"/>
        <end position="54"/>
    </location>
</feature>
<evidence type="ECO:0000313" key="6">
    <source>
        <dbReference type="Proteomes" id="UP000011867"/>
    </source>
</evidence>
<dbReference type="PANTHER" id="PTHR43232:SF2">
    <property type="entry name" value="MOLYBDENUM COFACTOR BIOSYNTHESIS PROTEIN B"/>
    <property type="match status" value="1"/>
</dbReference>
<dbReference type="InterPro" id="IPR008284">
    <property type="entry name" value="MoCF_biosynth_CS"/>
</dbReference>
<dbReference type="CDD" id="cd00886">
    <property type="entry name" value="MogA_MoaB"/>
    <property type="match status" value="1"/>
</dbReference>
<proteinExistence type="inferred from homology"/>
<dbReference type="STRING" id="268739.Nmlp_1472"/>
<organism evidence="5 6">
    <name type="scientific">Natronomonas moolapensis (strain DSM 18674 / CECT 7526 / JCM 14361 / 8.8.11)</name>
    <dbReference type="NCBI Taxonomy" id="268739"/>
    <lineage>
        <taxon>Archaea</taxon>
        <taxon>Methanobacteriati</taxon>
        <taxon>Methanobacteriota</taxon>
        <taxon>Stenosarchaea group</taxon>
        <taxon>Halobacteria</taxon>
        <taxon>Halobacteriales</taxon>
        <taxon>Natronomonadaceae</taxon>
        <taxon>Natronomonas</taxon>
    </lineage>
</organism>
<dbReference type="HOGENOM" id="CLU_077358_2_1_2"/>
<dbReference type="PROSITE" id="PS01078">
    <property type="entry name" value="MOCF_BIOSYNTHESIS_1"/>
    <property type="match status" value="1"/>
</dbReference>
<gene>
    <name evidence="5" type="primary">moaB1</name>
    <name evidence="5" type="ordered locus">Nmlp_1472</name>
</gene>
<reference evidence="5 6" key="1">
    <citation type="journal article" date="2013" name="Genome Announc.">
        <title>Genome of the haloarchaeon Natronomonas moolapensis, a neutrophilic member of a previously haloalkaliphilic genus.</title>
        <authorList>
            <person name="Dyall-Smith M.L."/>
            <person name="Pfeiffer F."/>
            <person name="Oberwinkler T."/>
            <person name="Klee K."/>
            <person name="Rampp M."/>
            <person name="Palm P."/>
            <person name="Gross K."/>
            <person name="Schuster S.C."/>
            <person name="Oesterhelt D."/>
        </authorList>
    </citation>
    <scope>NUCLEOTIDE SEQUENCE [LARGE SCALE GENOMIC DNA]</scope>
    <source>
        <strain evidence="6">DSM 18674 / JCM 14361 / 8.8.11</strain>
    </source>
</reference>
<keyword evidence="5" id="KW-0808">Transferase</keyword>
<dbReference type="InterPro" id="IPR001453">
    <property type="entry name" value="MoaB/Mog_dom"/>
</dbReference>
<accession>M1XNW2</accession>
<dbReference type="RefSeq" id="WP_015408517.1">
    <property type="nucleotide sequence ID" value="NC_020388.1"/>
</dbReference>
<keyword evidence="2" id="KW-0501">Molybdenum cofactor biosynthesis</keyword>
<dbReference type="InterPro" id="IPR012245">
    <property type="entry name" value="MoaB"/>
</dbReference>
<dbReference type="PANTHER" id="PTHR43232">
    <property type="entry name" value="MOLYBDENUM COFACTOR BIOSYNTHESIS PROTEIN B"/>
    <property type="match status" value="1"/>
</dbReference>
<dbReference type="Gene3D" id="3.40.980.10">
    <property type="entry name" value="MoaB/Mog-like domain"/>
    <property type="match status" value="1"/>
</dbReference>
<feature type="compositionally biased region" description="Acidic residues" evidence="3">
    <location>
        <begin position="215"/>
        <end position="240"/>
    </location>
</feature>
<dbReference type="EC" id="2.7.7.75" evidence="5"/>
<keyword evidence="5" id="KW-0548">Nucleotidyltransferase</keyword>
<comment type="similarity">
    <text evidence="1">Belongs to the MoaB/Mog family.</text>
</comment>
<dbReference type="SMART" id="SM00852">
    <property type="entry name" value="MoCF_biosynth"/>
    <property type="match status" value="1"/>
</dbReference>
<dbReference type="NCBIfam" id="TIGR00177">
    <property type="entry name" value="molyb_syn"/>
    <property type="match status" value="1"/>
</dbReference>
<keyword evidence="6" id="KW-1185">Reference proteome</keyword>
<dbReference type="EMBL" id="HF582854">
    <property type="protein sequence ID" value="CCQ35674.1"/>
    <property type="molecule type" value="Genomic_DNA"/>
</dbReference>
<dbReference type="GO" id="GO:0061598">
    <property type="term" value="F:molybdopterin adenylyltransferase activity"/>
    <property type="evidence" value="ECO:0007669"/>
    <property type="project" value="UniProtKB-EC"/>
</dbReference>
<dbReference type="InterPro" id="IPR036425">
    <property type="entry name" value="MoaB/Mog-like_dom_sf"/>
</dbReference>
<dbReference type="Proteomes" id="UP000011867">
    <property type="component" value="Chromosome"/>
</dbReference>
<dbReference type="KEGG" id="nmo:Nmlp_1472"/>
<evidence type="ECO:0000256" key="1">
    <source>
        <dbReference type="ARBA" id="ARBA00006112"/>
    </source>
</evidence>
<dbReference type="OrthoDB" id="205337at2157"/>
<feature type="compositionally biased region" description="Basic and acidic residues" evidence="3">
    <location>
        <begin position="24"/>
        <end position="48"/>
    </location>
</feature>
<feature type="domain" description="MoaB/Mog" evidence="4">
    <location>
        <begin position="62"/>
        <end position="206"/>
    </location>
</feature>
<dbReference type="GO" id="GO:0005829">
    <property type="term" value="C:cytosol"/>
    <property type="evidence" value="ECO:0007669"/>
    <property type="project" value="TreeGrafter"/>
</dbReference>
<dbReference type="AlphaFoldDB" id="M1XNW2"/>
<evidence type="ECO:0000256" key="3">
    <source>
        <dbReference type="SAM" id="MobiDB-lite"/>
    </source>
</evidence>
<dbReference type="SUPFAM" id="SSF53218">
    <property type="entry name" value="Molybdenum cofactor biosynthesis proteins"/>
    <property type="match status" value="1"/>
</dbReference>
<dbReference type="eggNOG" id="arCOG00214">
    <property type="taxonomic scope" value="Archaea"/>
</dbReference>
<name>M1XNW2_NATM8</name>